<dbReference type="InterPro" id="IPR000644">
    <property type="entry name" value="CBS_dom"/>
</dbReference>
<evidence type="ECO:0000313" key="2">
    <source>
        <dbReference type="EMBL" id="EFK96080.1"/>
    </source>
</evidence>
<name>D9PK33_9ZZZZ</name>
<dbReference type="SUPFAM" id="SSF54631">
    <property type="entry name" value="CBS-domain pair"/>
    <property type="match status" value="1"/>
</dbReference>
<dbReference type="Gene3D" id="3.10.580.10">
    <property type="entry name" value="CBS-domain"/>
    <property type="match status" value="1"/>
</dbReference>
<dbReference type="InterPro" id="IPR046342">
    <property type="entry name" value="CBS_dom_sf"/>
</dbReference>
<accession>D9PK33</accession>
<dbReference type="Pfam" id="PF00571">
    <property type="entry name" value="CBS"/>
    <property type="match status" value="1"/>
</dbReference>
<protein>
    <submittedName>
        <fullName evidence="2">Mg/Co/Ni transporter MgtE domain protein</fullName>
    </submittedName>
</protein>
<dbReference type="CDD" id="cd04606">
    <property type="entry name" value="CBS_pair_Mg_transporter"/>
    <property type="match status" value="1"/>
</dbReference>
<dbReference type="PROSITE" id="PS51371">
    <property type="entry name" value="CBS"/>
    <property type="match status" value="1"/>
</dbReference>
<dbReference type="SUPFAM" id="SSF158791">
    <property type="entry name" value="MgtE N-terminal domain-like"/>
    <property type="match status" value="1"/>
</dbReference>
<dbReference type="InterPro" id="IPR006669">
    <property type="entry name" value="MgtE_transporter"/>
</dbReference>
<sequence length="448" mass="51472">MAESNILATAKVDAQKMFIYFSQLMEKKVLDKNGNFAGRIYDIVVKPAEVYPQSAALVIRRRFPNRKYALVDWPDIAQINEKACALKIEKSKLTFAEKHDNKEELTLRRDILDQQVVDTYNHKIIRVNDLHLLFLEHSLMVAHVDISTKGLIRRLGLEKPVNFLVWIFNKNAGYLKKEWLISWKYIHPLSINPASMTIKVDVPRKQFSAIPAADLGDIFLDLNIKHKLALFKSLDLATKVKIFINIDFKTQRLLIEEINDKDVVELLNGIPSDELIDFLEKLPKDKTDGLLSLMESKYSKKLSEILGYSSDSAAGLMITEYMAFSKETTVEAALKQIRERTFKVEPAQFVYIVDEGHHLVGSTNFRRLISTDPQETVQKAAFPKTYFVHLDSSLKEVAYLMEKYKYNAIPVIDETNILQGIITVDDILSQLIAVAWRRFKKIKVLPKQ</sequence>
<dbReference type="GO" id="GO:0016020">
    <property type="term" value="C:membrane"/>
    <property type="evidence" value="ECO:0007669"/>
    <property type="project" value="InterPro"/>
</dbReference>
<comment type="caution">
    <text evidence="2">The sequence shown here is derived from an EMBL/GenBank/DDBJ whole genome shotgun (WGS) entry which is preliminary data.</text>
</comment>
<dbReference type="InterPro" id="IPR038076">
    <property type="entry name" value="MgtE_N_sf"/>
</dbReference>
<dbReference type="Gene3D" id="1.25.60.10">
    <property type="entry name" value="MgtE N-terminal domain-like"/>
    <property type="match status" value="1"/>
</dbReference>
<dbReference type="GO" id="GO:0015095">
    <property type="term" value="F:magnesium ion transmembrane transporter activity"/>
    <property type="evidence" value="ECO:0007669"/>
    <property type="project" value="InterPro"/>
</dbReference>
<reference evidence="2" key="1">
    <citation type="submission" date="2010-07" db="EMBL/GenBank/DDBJ databases">
        <authorList>
            <consortium name="CONSOLIDER consortium CSD2007-00005"/>
            <person name="Guazzaroni M.-E."/>
            <person name="Richter M."/>
            <person name="Garcia-Salamanca A."/>
            <person name="Yarza P."/>
            <person name="Ferrer M."/>
        </authorList>
    </citation>
    <scope>NUCLEOTIDE SEQUENCE</scope>
</reference>
<dbReference type="SMART" id="SM00116">
    <property type="entry name" value="CBS"/>
    <property type="match status" value="1"/>
</dbReference>
<proteinExistence type="predicted"/>
<dbReference type="EMBL" id="ADZX01000577">
    <property type="protein sequence ID" value="EFK96080.1"/>
    <property type="molecule type" value="Genomic_DNA"/>
</dbReference>
<dbReference type="AlphaFoldDB" id="D9PK33"/>
<reference evidence="2" key="2">
    <citation type="journal article" date="2011" name="Microb. Ecol.">
        <title>Taxonomic and Functional Metagenomic Profiling of the Microbial Community in the Anoxic Sediment of a Sub-saline Shallow Lake (Laguna de Carrizo, Central Spain).</title>
        <authorList>
            <person name="Ferrer M."/>
            <person name="Guazzaroni M.E."/>
            <person name="Richter M."/>
            <person name="Garcia-Salamanca A."/>
            <person name="Yarza P."/>
            <person name="Suarez-Suarez A."/>
            <person name="Solano J."/>
            <person name="Alcaide M."/>
            <person name="van Dillewijn P."/>
            <person name="Molina-Henares M.A."/>
            <person name="Lopez-Cortes N."/>
            <person name="Al-Ramahi Y."/>
            <person name="Guerrero C."/>
            <person name="Acosta A."/>
            <person name="de Eugenio L.I."/>
            <person name="Martinez V."/>
            <person name="Marques S."/>
            <person name="Rojo F."/>
            <person name="Santero E."/>
            <person name="Genilloud O."/>
            <person name="Perez-Perez J."/>
            <person name="Rossello-Mora R."/>
            <person name="Ramos J.L."/>
        </authorList>
    </citation>
    <scope>NUCLEOTIDE SEQUENCE</scope>
</reference>
<dbReference type="Pfam" id="PF03448">
    <property type="entry name" value="MgtE_N"/>
    <property type="match status" value="1"/>
</dbReference>
<organism evidence="2">
    <name type="scientific">sediment metagenome</name>
    <dbReference type="NCBI Taxonomy" id="749907"/>
    <lineage>
        <taxon>unclassified sequences</taxon>
        <taxon>metagenomes</taxon>
        <taxon>ecological metagenomes</taxon>
    </lineage>
</organism>
<dbReference type="InterPro" id="IPR006668">
    <property type="entry name" value="Mg_transptr_MgtE_intracell_dom"/>
</dbReference>
<feature type="domain" description="CBS" evidence="1">
    <location>
        <begin position="381"/>
        <end position="442"/>
    </location>
</feature>
<dbReference type="PANTHER" id="PTHR43773:SF1">
    <property type="entry name" value="MAGNESIUM TRANSPORTER MGTE"/>
    <property type="match status" value="1"/>
</dbReference>
<dbReference type="SMART" id="SM00924">
    <property type="entry name" value="MgtE_N"/>
    <property type="match status" value="1"/>
</dbReference>
<gene>
    <name evidence="2" type="ORF">LDC_1898</name>
</gene>
<evidence type="ECO:0000259" key="1">
    <source>
        <dbReference type="PROSITE" id="PS51371"/>
    </source>
</evidence>
<dbReference type="PANTHER" id="PTHR43773">
    <property type="entry name" value="MAGNESIUM TRANSPORTER MGTE"/>
    <property type="match status" value="1"/>
</dbReference>